<reference evidence="2 3" key="1">
    <citation type="journal article" date="2013" name="PLoS Genet.">
        <title>Distinctive expansion of potential virulence genes in the genome of the oomycete fish pathogen Saprolegnia parasitica.</title>
        <authorList>
            <person name="Jiang R.H."/>
            <person name="de Bruijn I."/>
            <person name="Haas B.J."/>
            <person name="Belmonte R."/>
            <person name="Lobach L."/>
            <person name="Christie J."/>
            <person name="van den Ackerveken G."/>
            <person name="Bottin A."/>
            <person name="Bulone V."/>
            <person name="Diaz-Moreno S.M."/>
            <person name="Dumas B."/>
            <person name="Fan L."/>
            <person name="Gaulin E."/>
            <person name="Govers F."/>
            <person name="Grenville-Briggs L.J."/>
            <person name="Horner N.R."/>
            <person name="Levin J.Z."/>
            <person name="Mammella M."/>
            <person name="Meijer H.J."/>
            <person name="Morris P."/>
            <person name="Nusbaum C."/>
            <person name="Oome S."/>
            <person name="Phillips A.J."/>
            <person name="van Rooyen D."/>
            <person name="Rzeszutek E."/>
            <person name="Saraiva M."/>
            <person name="Secombes C.J."/>
            <person name="Seidl M.F."/>
            <person name="Snel B."/>
            <person name="Stassen J.H."/>
            <person name="Sykes S."/>
            <person name="Tripathy S."/>
            <person name="van den Berg H."/>
            <person name="Vega-Arreguin J.C."/>
            <person name="Wawra S."/>
            <person name="Young S.K."/>
            <person name="Zeng Q."/>
            <person name="Dieguez-Uribeondo J."/>
            <person name="Russ C."/>
            <person name="Tyler B.M."/>
            <person name="van West P."/>
        </authorList>
    </citation>
    <scope>NUCLEOTIDE SEQUENCE [LARGE SCALE GENOMIC DNA]</scope>
    <source>
        <strain evidence="2 3">CBS 223.65</strain>
    </source>
</reference>
<dbReference type="OrthoDB" id="79710at2759"/>
<dbReference type="GeneID" id="24140971"/>
<keyword evidence="1" id="KW-0732">Signal</keyword>
<dbReference type="RefSeq" id="XP_012198883.1">
    <property type="nucleotide sequence ID" value="XM_012343493.1"/>
</dbReference>
<dbReference type="AlphaFoldDB" id="A0A067CIP2"/>
<protein>
    <submittedName>
        <fullName evidence="2">Uncharacterized protein</fullName>
    </submittedName>
</protein>
<evidence type="ECO:0000313" key="3">
    <source>
        <dbReference type="Proteomes" id="UP000030745"/>
    </source>
</evidence>
<feature type="signal peptide" evidence="1">
    <location>
        <begin position="1"/>
        <end position="16"/>
    </location>
</feature>
<sequence length="85" mass="9012">MKYMAALAFTAASTFGAAIIPTAIDVAPTATRAVTVCSSLNGPHCFDINARNVPSYLLHGAEFTPEAARRQFEATTIPSFSFSLD</sequence>
<evidence type="ECO:0000256" key="1">
    <source>
        <dbReference type="SAM" id="SignalP"/>
    </source>
</evidence>
<accession>A0A067CIP2</accession>
<feature type="chain" id="PRO_5001634556" evidence="1">
    <location>
        <begin position="17"/>
        <end position="85"/>
    </location>
</feature>
<feature type="non-terminal residue" evidence="2">
    <location>
        <position position="85"/>
    </location>
</feature>
<dbReference type="KEGG" id="spar:SPRG_19663"/>
<gene>
    <name evidence="2" type="ORF">SPRG_19663</name>
</gene>
<dbReference type="Proteomes" id="UP000030745">
    <property type="component" value="Unassembled WGS sequence"/>
</dbReference>
<name>A0A067CIP2_SAPPC</name>
<evidence type="ECO:0000313" key="2">
    <source>
        <dbReference type="EMBL" id="KDO30599.1"/>
    </source>
</evidence>
<keyword evidence="3" id="KW-1185">Reference proteome</keyword>
<dbReference type="EMBL" id="KK583201">
    <property type="protein sequence ID" value="KDO30599.1"/>
    <property type="molecule type" value="Genomic_DNA"/>
</dbReference>
<dbReference type="VEuPathDB" id="FungiDB:SPRG_19663"/>
<organism evidence="2 3">
    <name type="scientific">Saprolegnia parasitica (strain CBS 223.65)</name>
    <dbReference type="NCBI Taxonomy" id="695850"/>
    <lineage>
        <taxon>Eukaryota</taxon>
        <taxon>Sar</taxon>
        <taxon>Stramenopiles</taxon>
        <taxon>Oomycota</taxon>
        <taxon>Saprolegniomycetes</taxon>
        <taxon>Saprolegniales</taxon>
        <taxon>Saprolegniaceae</taxon>
        <taxon>Saprolegnia</taxon>
    </lineage>
</organism>
<proteinExistence type="predicted"/>